<evidence type="ECO:0000256" key="2">
    <source>
        <dbReference type="ARBA" id="ARBA00022801"/>
    </source>
</evidence>
<keyword evidence="5" id="KW-1185">Reference proteome</keyword>
<dbReference type="Gene3D" id="3.60.21.10">
    <property type="match status" value="1"/>
</dbReference>
<evidence type="ECO:0000256" key="1">
    <source>
        <dbReference type="ARBA" id="ARBA00022729"/>
    </source>
</evidence>
<evidence type="ECO:0000313" key="5">
    <source>
        <dbReference type="Proteomes" id="UP001597361"/>
    </source>
</evidence>
<feature type="domain" description="Calcineurin-like phosphoesterase" evidence="3">
    <location>
        <begin position="41"/>
        <end position="253"/>
    </location>
</feature>
<protein>
    <submittedName>
        <fullName evidence="4">Metallophosphoesterase</fullName>
    </submittedName>
</protein>
<dbReference type="InterPro" id="IPR029052">
    <property type="entry name" value="Metallo-depent_PP-like"/>
</dbReference>
<evidence type="ECO:0000259" key="3">
    <source>
        <dbReference type="Pfam" id="PF00149"/>
    </source>
</evidence>
<dbReference type="SUPFAM" id="SSF56300">
    <property type="entry name" value="Metallo-dependent phosphatases"/>
    <property type="match status" value="1"/>
</dbReference>
<proteinExistence type="predicted"/>
<dbReference type="Proteomes" id="UP001597361">
    <property type="component" value="Unassembled WGS sequence"/>
</dbReference>
<organism evidence="4 5">
    <name type="scientific">Belliella marina</name>
    <dbReference type="NCBI Taxonomy" id="1644146"/>
    <lineage>
        <taxon>Bacteria</taxon>
        <taxon>Pseudomonadati</taxon>
        <taxon>Bacteroidota</taxon>
        <taxon>Cytophagia</taxon>
        <taxon>Cytophagales</taxon>
        <taxon>Cyclobacteriaceae</taxon>
        <taxon>Belliella</taxon>
    </lineage>
</organism>
<dbReference type="PANTHER" id="PTHR10161:SF14">
    <property type="entry name" value="TARTRATE-RESISTANT ACID PHOSPHATASE TYPE 5"/>
    <property type="match status" value="1"/>
</dbReference>
<sequence>MGIDIKTLKTNLLGLLISVLLFALCLPLQAQEIRTDSKTVKFLAIGDWGRNGDDHQLTVADQLLHQIKKHKPAFLISTGDNFYPNGVRSIHDPLWKHTLEDVYKNYHFQLDWYSILGNHDYLGDPDAQVAYSSISRRWNMPARYYSKKVPIRDSKEYALLLFIDTNSFIPEFYSNPIYGPNVAKTDSLAQKKWMKQEVESAGDSARWVIVIGHHPMYSGGRVKNYDTLAIRRSLKEYLKEMDVDLYLSGHDHSLQYLIEDGIHQVISGSGSEVTPSEKLPYTQFSASQAGFMLFSIAQNQLKFDAINENGVTIYSGSIEK</sequence>
<reference evidence="5" key="1">
    <citation type="journal article" date="2019" name="Int. J. Syst. Evol. Microbiol.">
        <title>The Global Catalogue of Microorganisms (GCM) 10K type strain sequencing project: providing services to taxonomists for standard genome sequencing and annotation.</title>
        <authorList>
            <consortium name="The Broad Institute Genomics Platform"/>
            <consortium name="The Broad Institute Genome Sequencing Center for Infectious Disease"/>
            <person name="Wu L."/>
            <person name="Ma J."/>
        </authorList>
    </citation>
    <scope>NUCLEOTIDE SEQUENCE [LARGE SCALE GENOMIC DNA]</scope>
    <source>
        <strain evidence="5">CGMCC 1.15180</strain>
    </source>
</reference>
<keyword evidence="1" id="KW-0732">Signal</keyword>
<gene>
    <name evidence="4" type="ORF">ACFSKL_22480</name>
</gene>
<comment type="caution">
    <text evidence="4">The sequence shown here is derived from an EMBL/GenBank/DDBJ whole genome shotgun (WGS) entry which is preliminary data.</text>
</comment>
<dbReference type="Pfam" id="PF00149">
    <property type="entry name" value="Metallophos"/>
    <property type="match status" value="1"/>
</dbReference>
<dbReference type="PANTHER" id="PTHR10161">
    <property type="entry name" value="TARTRATE-RESISTANT ACID PHOSPHATASE TYPE 5"/>
    <property type="match status" value="1"/>
</dbReference>
<dbReference type="EMBL" id="JBHUHR010000050">
    <property type="protein sequence ID" value="MFD2037578.1"/>
    <property type="molecule type" value="Genomic_DNA"/>
</dbReference>
<dbReference type="RefSeq" id="WP_376889570.1">
    <property type="nucleotide sequence ID" value="NZ_JBHUHR010000050.1"/>
</dbReference>
<keyword evidence="2" id="KW-0378">Hydrolase</keyword>
<accession>A0ABW4VRZ8</accession>
<dbReference type="InterPro" id="IPR051558">
    <property type="entry name" value="Metallophosphoesterase_PAP"/>
</dbReference>
<dbReference type="InterPro" id="IPR004843">
    <property type="entry name" value="Calcineurin-like_PHP"/>
</dbReference>
<evidence type="ECO:0000313" key="4">
    <source>
        <dbReference type="EMBL" id="MFD2037578.1"/>
    </source>
</evidence>
<name>A0ABW4VRZ8_9BACT</name>